<gene>
    <name evidence="4" type="ORF">C7999DRAFT_32467</name>
</gene>
<feature type="compositionally biased region" description="Polar residues" evidence="1">
    <location>
        <begin position="394"/>
        <end position="421"/>
    </location>
</feature>
<reference evidence="4" key="2">
    <citation type="submission" date="2023-05" db="EMBL/GenBank/DDBJ databases">
        <authorList>
            <consortium name="Lawrence Berkeley National Laboratory"/>
            <person name="Steindorff A."/>
            <person name="Hensen N."/>
            <person name="Bonometti L."/>
            <person name="Westerberg I."/>
            <person name="Brannstrom I.O."/>
            <person name="Guillou S."/>
            <person name="Cros-Aarteil S."/>
            <person name="Calhoun S."/>
            <person name="Haridas S."/>
            <person name="Kuo A."/>
            <person name="Mondo S."/>
            <person name="Pangilinan J."/>
            <person name="Riley R."/>
            <person name="Labutti K."/>
            <person name="Andreopoulos B."/>
            <person name="Lipzen A."/>
            <person name="Chen C."/>
            <person name="Yanf M."/>
            <person name="Daum C."/>
            <person name="Ng V."/>
            <person name="Clum A."/>
            <person name="Ohm R."/>
            <person name="Martin F."/>
            <person name="Silar P."/>
            <person name="Natvig D."/>
            <person name="Lalanne C."/>
            <person name="Gautier V."/>
            <person name="Ament-Velasquez S.L."/>
            <person name="Kruys A."/>
            <person name="Hutchinson M.I."/>
            <person name="Powell A.J."/>
            <person name="Barry K."/>
            <person name="Miller A.N."/>
            <person name="Grigoriev I.V."/>
            <person name="Debuchy R."/>
            <person name="Gladieux P."/>
            <person name="Thoren M.H."/>
            <person name="Johannesson H."/>
        </authorList>
    </citation>
    <scope>NUCLEOTIDE SEQUENCE</scope>
    <source>
        <strain evidence="4">CBS 359.72</strain>
    </source>
</reference>
<name>A0AAN7HEZ2_9PEZI</name>
<feature type="region of interest" description="Disordered" evidence="1">
    <location>
        <begin position="373"/>
        <end position="618"/>
    </location>
</feature>
<evidence type="ECO:0000256" key="3">
    <source>
        <dbReference type="SAM" id="SignalP"/>
    </source>
</evidence>
<protein>
    <submittedName>
        <fullName evidence="4">Uncharacterized protein</fullName>
    </submittedName>
</protein>
<dbReference type="AlphaFoldDB" id="A0AAN7HEZ2"/>
<sequence length="618" mass="62838">MGFQLLYRAALLGASVQAFAFLPQPTDPFQALPLEDGWAPRPTPPPDAHLVRRQISLPSSYLIAPDNTCGFIDGNSKSAYACLNEDMRCAFIPTSGKVPGAAGCCNGKDCSFRLSCIERSDRDDCDEDCEADDLTLKCTGLFSRHCNTVVFPGGVTDYYCGMRSGSVLRAQTAAKGDKSRSMIEVKPTSTSTEKKTSSRTTKKTSSSSSTSRRSSSTSSSTSKSSTRSTSKSSSVITTSSTVPPVTSSTTDASRAGAATSSTPPEATTAPSTPVGAIVGGVLGGIALIALVIFGAIFLRQHKKKSMAMAEMPPAQPLMGEPTLPNTGPPPAPYPKDVAYSHMSGYPPSSTTGAPAQMYAIPIAAAAGMGAGAAGAGAGAGAGAKPSYHSHHPSIRSTTTNNNTYPDPSPLTTPGGSPQMQYAHQMHTPPPLPIPPYYNNSSRQAEDAYNNVDGAWPGGSTLGNNTMEPPDRHSSSTPVSTYNGATPVTPASALGPMPGETQHGRAGSGAAGSSSGGMGGNGGSGVPLILQPGMGYRPYRPPGAGGSAGSARSGSPPSGSGNGNDGVTVNTAKVAMVVPRKAVPTSISSPTARSQGQGQSQGQGAATSKSQQTAAVELP</sequence>
<evidence type="ECO:0000313" key="4">
    <source>
        <dbReference type="EMBL" id="KAK4247096.1"/>
    </source>
</evidence>
<accession>A0AAN7HEZ2</accession>
<keyword evidence="5" id="KW-1185">Reference proteome</keyword>
<dbReference type="CDD" id="cd12087">
    <property type="entry name" value="TM_EGFR-like"/>
    <property type="match status" value="1"/>
</dbReference>
<keyword evidence="2" id="KW-0472">Membrane</keyword>
<keyword evidence="3" id="KW-0732">Signal</keyword>
<organism evidence="4 5">
    <name type="scientific">Corynascus novoguineensis</name>
    <dbReference type="NCBI Taxonomy" id="1126955"/>
    <lineage>
        <taxon>Eukaryota</taxon>
        <taxon>Fungi</taxon>
        <taxon>Dikarya</taxon>
        <taxon>Ascomycota</taxon>
        <taxon>Pezizomycotina</taxon>
        <taxon>Sordariomycetes</taxon>
        <taxon>Sordariomycetidae</taxon>
        <taxon>Sordariales</taxon>
        <taxon>Chaetomiaceae</taxon>
        <taxon>Corynascus</taxon>
    </lineage>
</organism>
<feature type="region of interest" description="Disordered" evidence="1">
    <location>
        <begin position="171"/>
        <end position="271"/>
    </location>
</feature>
<feature type="signal peptide" evidence="3">
    <location>
        <begin position="1"/>
        <end position="20"/>
    </location>
</feature>
<reference evidence="4" key="1">
    <citation type="journal article" date="2023" name="Mol. Phylogenet. Evol.">
        <title>Genome-scale phylogeny and comparative genomics of the fungal order Sordariales.</title>
        <authorList>
            <person name="Hensen N."/>
            <person name="Bonometti L."/>
            <person name="Westerberg I."/>
            <person name="Brannstrom I.O."/>
            <person name="Guillou S."/>
            <person name="Cros-Aarteil S."/>
            <person name="Calhoun S."/>
            <person name="Haridas S."/>
            <person name="Kuo A."/>
            <person name="Mondo S."/>
            <person name="Pangilinan J."/>
            <person name="Riley R."/>
            <person name="LaButti K."/>
            <person name="Andreopoulos B."/>
            <person name="Lipzen A."/>
            <person name="Chen C."/>
            <person name="Yan M."/>
            <person name="Daum C."/>
            <person name="Ng V."/>
            <person name="Clum A."/>
            <person name="Steindorff A."/>
            <person name="Ohm R.A."/>
            <person name="Martin F."/>
            <person name="Silar P."/>
            <person name="Natvig D.O."/>
            <person name="Lalanne C."/>
            <person name="Gautier V."/>
            <person name="Ament-Velasquez S.L."/>
            <person name="Kruys A."/>
            <person name="Hutchinson M.I."/>
            <person name="Powell A.J."/>
            <person name="Barry K."/>
            <person name="Miller A.N."/>
            <person name="Grigoriev I.V."/>
            <person name="Debuchy R."/>
            <person name="Gladieux P."/>
            <person name="Hiltunen Thoren M."/>
            <person name="Johannesson H."/>
        </authorList>
    </citation>
    <scope>NUCLEOTIDE SEQUENCE</scope>
    <source>
        <strain evidence="4">CBS 359.72</strain>
    </source>
</reference>
<feature type="compositionally biased region" description="Low complexity" evidence="1">
    <location>
        <begin position="203"/>
        <end position="250"/>
    </location>
</feature>
<keyword evidence="2" id="KW-0812">Transmembrane</keyword>
<feature type="transmembrane region" description="Helical" evidence="2">
    <location>
        <begin position="274"/>
        <end position="298"/>
    </location>
</feature>
<evidence type="ECO:0000256" key="1">
    <source>
        <dbReference type="SAM" id="MobiDB-lite"/>
    </source>
</evidence>
<feature type="compositionally biased region" description="Polar residues" evidence="1">
    <location>
        <begin position="474"/>
        <end position="485"/>
    </location>
</feature>
<comment type="caution">
    <text evidence="4">The sequence shown here is derived from an EMBL/GenBank/DDBJ whole genome shotgun (WGS) entry which is preliminary data.</text>
</comment>
<evidence type="ECO:0000256" key="2">
    <source>
        <dbReference type="SAM" id="Phobius"/>
    </source>
</evidence>
<feature type="compositionally biased region" description="Low complexity" evidence="1">
    <location>
        <begin position="593"/>
        <end position="611"/>
    </location>
</feature>
<dbReference type="EMBL" id="MU857660">
    <property type="protein sequence ID" value="KAK4247096.1"/>
    <property type="molecule type" value="Genomic_DNA"/>
</dbReference>
<feature type="compositionally biased region" description="Low complexity" evidence="1">
    <location>
        <begin position="257"/>
        <end position="271"/>
    </location>
</feature>
<evidence type="ECO:0000313" key="5">
    <source>
        <dbReference type="Proteomes" id="UP001303647"/>
    </source>
</evidence>
<feature type="compositionally biased region" description="Low complexity" evidence="1">
    <location>
        <begin position="548"/>
        <end position="558"/>
    </location>
</feature>
<feature type="chain" id="PRO_5042928051" evidence="3">
    <location>
        <begin position="21"/>
        <end position="618"/>
    </location>
</feature>
<dbReference type="Proteomes" id="UP001303647">
    <property type="component" value="Unassembled WGS sequence"/>
</dbReference>
<proteinExistence type="predicted"/>
<keyword evidence="2" id="KW-1133">Transmembrane helix</keyword>
<feature type="compositionally biased region" description="Gly residues" evidence="1">
    <location>
        <begin position="505"/>
        <end position="524"/>
    </location>
</feature>